<dbReference type="EMBL" id="KQ947426">
    <property type="protein sequence ID" value="KUJ11490.1"/>
    <property type="molecule type" value="Genomic_DNA"/>
</dbReference>
<feature type="region of interest" description="Disordered" evidence="1">
    <location>
        <begin position="1"/>
        <end position="52"/>
    </location>
</feature>
<dbReference type="RefSeq" id="XP_018065845.1">
    <property type="nucleotide sequence ID" value="XM_018208145.1"/>
</dbReference>
<evidence type="ECO:0000256" key="1">
    <source>
        <dbReference type="SAM" id="MobiDB-lite"/>
    </source>
</evidence>
<feature type="compositionally biased region" description="Acidic residues" evidence="1">
    <location>
        <begin position="34"/>
        <end position="45"/>
    </location>
</feature>
<dbReference type="GeneID" id="28817871"/>
<keyword evidence="3" id="KW-1185">Reference proteome</keyword>
<name>A0A194WU55_MOLSC</name>
<accession>A0A194WU55</accession>
<feature type="compositionally biased region" description="Acidic residues" evidence="1">
    <location>
        <begin position="1"/>
        <end position="14"/>
    </location>
</feature>
<gene>
    <name evidence="2" type="ORF">LY89DRAFT_539390</name>
</gene>
<organism evidence="2 3">
    <name type="scientific">Mollisia scopiformis</name>
    <name type="common">Conifer needle endophyte fungus</name>
    <name type="synonym">Phialocephala scopiformis</name>
    <dbReference type="NCBI Taxonomy" id="149040"/>
    <lineage>
        <taxon>Eukaryota</taxon>
        <taxon>Fungi</taxon>
        <taxon>Dikarya</taxon>
        <taxon>Ascomycota</taxon>
        <taxon>Pezizomycotina</taxon>
        <taxon>Leotiomycetes</taxon>
        <taxon>Helotiales</taxon>
        <taxon>Mollisiaceae</taxon>
        <taxon>Mollisia</taxon>
    </lineage>
</organism>
<sequence>EDAYEDEDDEDDGEGLSLRRFESATAKPPRMIEDVEGADEDEEDEPRSPPLIPSEELEAIMEGADNEDLPELYGSVKKCPCHGKGHNAPDVVRAWDVPQTPEHHGRRIAVVQVA</sequence>
<protein>
    <submittedName>
        <fullName evidence="2">Uncharacterized protein</fullName>
    </submittedName>
</protein>
<dbReference type="InParanoid" id="A0A194WU55"/>
<evidence type="ECO:0000313" key="2">
    <source>
        <dbReference type="EMBL" id="KUJ11490.1"/>
    </source>
</evidence>
<proteinExistence type="predicted"/>
<dbReference type="AlphaFoldDB" id="A0A194WU55"/>
<feature type="non-terminal residue" evidence="2">
    <location>
        <position position="114"/>
    </location>
</feature>
<feature type="non-terminal residue" evidence="2">
    <location>
        <position position="1"/>
    </location>
</feature>
<reference evidence="2 3" key="1">
    <citation type="submission" date="2015-10" db="EMBL/GenBank/DDBJ databases">
        <title>Full genome of DAOMC 229536 Phialocephala scopiformis, a fungal endophyte of spruce producing the potent anti-insectan compound rugulosin.</title>
        <authorList>
            <consortium name="DOE Joint Genome Institute"/>
            <person name="Walker A.K."/>
            <person name="Frasz S.L."/>
            <person name="Seifert K.A."/>
            <person name="Miller J.D."/>
            <person name="Mondo S.J."/>
            <person name="Labutti K."/>
            <person name="Lipzen A."/>
            <person name="Dockter R."/>
            <person name="Kennedy M."/>
            <person name="Grigoriev I.V."/>
            <person name="Spatafora J.W."/>
        </authorList>
    </citation>
    <scope>NUCLEOTIDE SEQUENCE [LARGE SCALE GENOMIC DNA]</scope>
    <source>
        <strain evidence="2 3">CBS 120377</strain>
    </source>
</reference>
<dbReference type="KEGG" id="psco:LY89DRAFT_539390"/>
<dbReference type="OrthoDB" id="3938221at2759"/>
<dbReference type="Proteomes" id="UP000070700">
    <property type="component" value="Unassembled WGS sequence"/>
</dbReference>
<evidence type="ECO:0000313" key="3">
    <source>
        <dbReference type="Proteomes" id="UP000070700"/>
    </source>
</evidence>